<dbReference type="InterPro" id="IPR013154">
    <property type="entry name" value="ADH-like_N"/>
</dbReference>
<dbReference type="InterPro" id="IPR036291">
    <property type="entry name" value="NAD(P)-bd_dom_sf"/>
</dbReference>
<dbReference type="Gene3D" id="3.40.50.720">
    <property type="entry name" value="NAD(P)-binding Rossmann-like Domain"/>
    <property type="match status" value="1"/>
</dbReference>
<dbReference type="EC" id="2.3.1.41" evidence="2"/>
<keyword evidence="2" id="KW-0012">Acyltransferase</keyword>
<dbReference type="InterPro" id="IPR050700">
    <property type="entry name" value="YIM1/Zinc_Alcohol_DH_Fams"/>
</dbReference>
<dbReference type="SMART" id="SM00829">
    <property type="entry name" value="PKS_ER"/>
    <property type="match status" value="1"/>
</dbReference>
<dbReference type="PANTHER" id="PTHR11695:SF648">
    <property type="entry name" value="ZINC-BINDING OXIDOREDUCTASE"/>
    <property type="match status" value="1"/>
</dbReference>
<dbReference type="EMBL" id="CP022515">
    <property type="protein sequence ID" value="ASO05650.1"/>
    <property type="molecule type" value="Genomic_DNA"/>
</dbReference>
<proteinExistence type="predicted"/>
<dbReference type="KEGG" id="aalg:AREALGSMS7_02194"/>
<protein>
    <submittedName>
        <fullName evidence="2">Phthiocerol synthesis polyketide synthase type I PpsC</fullName>
        <ecNumber evidence="2">2.3.1.41</ecNumber>
    </submittedName>
</protein>
<evidence type="ECO:0000313" key="3">
    <source>
        <dbReference type="Proteomes" id="UP000204551"/>
    </source>
</evidence>
<name>A0A221UWM1_9FLAO</name>
<accession>A0A221UWM1</accession>
<dbReference type="RefSeq" id="WP_093978355.1">
    <property type="nucleotide sequence ID" value="NZ_CP022515.1"/>
</dbReference>
<evidence type="ECO:0000313" key="2">
    <source>
        <dbReference type="EMBL" id="ASO05650.1"/>
    </source>
</evidence>
<keyword evidence="2" id="KW-0808">Transferase</keyword>
<dbReference type="Gene3D" id="3.90.180.10">
    <property type="entry name" value="Medium-chain alcohol dehydrogenases, catalytic domain"/>
    <property type="match status" value="1"/>
</dbReference>
<sequence length="323" mass="34886">MKAIIITKYGSPKVLQLQDVPKPTPKENEILIKVKAANVTTADTMMRKGNPWYGRLFIGLTKPKYPIAGTGFSGTIEAVGGSVQRFQVGDEVFGESVFGAGANAEYLCVSEDGLVGVKPKNVAHEVLACVCDGPLTSWNYLKEMANVKSGQRVLINGASGSLGSAAVQLANYLGAEITAVCSSSNFDMVRSLGADHAIDYTKVDFTKTANRYDVIFDTVGKSSFPACKEILNKNGTYLSPVLSMPLLVQMLWTSKFGSKKAKFMATGLLAVPKLRTMLHELTKLLIAGKLKLVIDKRYSLHEVSIAHSYVDTGRKKGNVVINL</sequence>
<feature type="domain" description="Enoyl reductase (ER)" evidence="1">
    <location>
        <begin position="10"/>
        <end position="321"/>
    </location>
</feature>
<evidence type="ECO:0000259" key="1">
    <source>
        <dbReference type="SMART" id="SM00829"/>
    </source>
</evidence>
<dbReference type="eggNOG" id="COG0604">
    <property type="taxonomic scope" value="Bacteria"/>
</dbReference>
<dbReference type="CDD" id="cd08267">
    <property type="entry name" value="MDR1"/>
    <property type="match status" value="1"/>
</dbReference>
<dbReference type="PANTHER" id="PTHR11695">
    <property type="entry name" value="ALCOHOL DEHYDROGENASE RELATED"/>
    <property type="match status" value="1"/>
</dbReference>
<dbReference type="Proteomes" id="UP000204551">
    <property type="component" value="Chromosome"/>
</dbReference>
<dbReference type="Pfam" id="PF13602">
    <property type="entry name" value="ADH_zinc_N_2"/>
    <property type="match status" value="1"/>
</dbReference>
<dbReference type="GO" id="GO:0016491">
    <property type="term" value="F:oxidoreductase activity"/>
    <property type="evidence" value="ECO:0007669"/>
    <property type="project" value="InterPro"/>
</dbReference>
<dbReference type="SUPFAM" id="SSF51735">
    <property type="entry name" value="NAD(P)-binding Rossmann-fold domains"/>
    <property type="match status" value="1"/>
</dbReference>
<gene>
    <name evidence="2" type="primary">ppsC</name>
    <name evidence="2" type="ORF">AREALGSMS7_02194</name>
</gene>
<dbReference type="Pfam" id="PF08240">
    <property type="entry name" value="ADH_N"/>
    <property type="match status" value="1"/>
</dbReference>
<dbReference type="InterPro" id="IPR020843">
    <property type="entry name" value="ER"/>
</dbReference>
<dbReference type="GO" id="GO:0004315">
    <property type="term" value="F:3-oxoacyl-[acyl-carrier-protein] synthase activity"/>
    <property type="evidence" value="ECO:0007669"/>
    <property type="project" value="UniProtKB-EC"/>
</dbReference>
<organism evidence="2 3">
    <name type="scientific">Arenibacter algicola</name>
    <dbReference type="NCBI Taxonomy" id="616991"/>
    <lineage>
        <taxon>Bacteria</taxon>
        <taxon>Pseudomonadati</taxon>
        <taxon>Bacteroidota</taxon>
        <taxon>Flavobacteriia</taxon>
        <taxon>Flavobacteriales</taxon>
        <taxon>Flavobacteriaceae</taxon>
        <taxon>Arenibacter</taxon>
    </lineage>
</organism>
<dbReference type="STRING" id="616991.GCA_000733925_00509"/>
<dbReference type="SUPFAM" id="SSF50129">
    <property type="entry name" value="GroES-like"/>
    <property type="match status" value="1"/>
</dbReference>
<reference evidence="2 3" key="1">
    <citation type="submission" date="2017-07" db="EMBL/GenBank/DDBJ databases">
        <title>Genome Sequence of Arenibacter algicola Strain SMS7 Isolated from a culture of the Diatom Skeletonema marinoi.</title>
        <authorList>
            <person name="Topel M."/>
            <person name="Pinder M.I.M."/>
            <person name="Johansson O.N."/>
            <person name="Kourtchenko O."/>
            <person name="Godhe A."/>
            <person name="Clarke A.K."/>
        </authorList>
    </citation>
    <scope>NUCLEOTIDE SEQUENCE [LARGE SCALE GENOMIC DNA]</scope>
    <source>
        <strain evidence="2 3">SMS7</strain>
    </source>
</reference>
<dbReference type="AlphaFoldDB" id="A0A221UWM1"/>
<dbReference type="InterPro" id="IPR011032">
    <property type="entry name" value="GroES-like_sf"/>
</dbReference>